<evidence type="ECO:0000256" key="1">
    <source>
        <dbReference type="SAM" id="Phobius"/>
    </source>
</evidence>
<keyword evidence="1" id="KW-0812">Transmembrane</keyword>
<evidence type="ECO:0000313" key="3">
    <source>
        <dbReference type="Proteomes" id="UP000625283"/>
    </source>
</evidence>
<dbReference type="RefSeq" id="WP_202105243.1">
    <property type="nucleotide sequence ID" value="NZ_JAERTY010000020.1"/>
</dbReference>
<name>A0ABS1R9Z3_9SPHI</name>
<sequence>MIDAFFFYLVLFAPFITLLGLIIFGIYWILKKTGHKVAGAIVSSILVLMVLFGAIFFVFEDSFFSKSDVTELLSKHNIVMKDDFEILSNKTGGFNDYSHSLELAISNNDKLSFINQRAWSTYAGTTPMHLPELAKDRYEGDTLKVNYMLDDRYIYTVYQPNGKGITPTFITISVSKHDNILKYEEILD</sequence>
<keyword evidence="1" id="KW-0472">Membrane</keyword>
<accession>A0ABS1R9Z3</accession>
<gene>
    <name evidence="2" type="ORF">JKG61_22410</name>
</gene>
<proteinExistence type="predicted"/>
<feature type="transmembrane region" description="Helical" evidence="1">
    <location>
        <begin position="37"/>
        <end position="59"/>
    </location>
</feature>
<feature type="transmembrane region" description="Helical" evidence="1">
    <location>
        <begin position="6"/>
        <end position="30"/>
    </location>
</feature>
<organism evidence="2 3">
    <name type="scientific">Sphingobacterium faecale</name>
    <dbReference type="NCBI Taxonomy" id="2803775"/>
    <lineage>
        <taxon>Bacteria</taxon>
        <taxon>Pseudomonadati</taxon>
        <taxon>Bacteroidota</taxon>
        <taxon>Sphingobacteriia</taxon>
        <taxon>Sphingobacteriales</taxon>
        <taxon>Sphingobacteriaceae</taxon>
        <taxon>Sphingobacterium</taxon>
    </lineage>
</organism>
<dbReference type="Proteomes" id="UP000625283">
    <property type="component" value="Unassembled WGS sequence"/>
</dbReference>
<comment type="caution">
    <text evidence="2">The sequence shown here is derived from an EMBL/GenBank/DDBJ whole genome shotgun (WGS) entry which is preliminary data.</text>
</comment>
<keyword evidence="1" id="KW-1133">Transmembrane helix</keyword>
<reference evidence="2 3" key="1">
    <citation type="submission" date="2021-01" db="EMBL/GenBank/DDBJ databases">
        <title>C459-1 draft genome sequence.</title>
        <authorList>
            <person name="Zhang X.-F."/>
        </authorList>
    </citation>
    <scope>NUCLEOTIDE SEQUENCE [LARGE SCALE GENOMIC DNA]</scope>
    <source>
        <strain evidence="3">C459-1</strain>
    </source>
</reference>
<dbReference type="EMBL" id="JAERTY010000020">
    <property type="protein sequence ID" value="MBL1411529.1"/>
    <property type="molecule type" value="Genomic_DNA"/>
</dbReference>
<evidence type="ECO:0000313" key="2">
    <source>
        <dbReference type="EMBL" id="MBL1411529.1"/>
    </source>
</evidence>
<protein>
    <submittedName>
        <fullName evidence="2">Uncharacterized protein</fullName>
    </submittedName>
</protein>
<keyword evidence="3" id="KW-1185">Reference proteome</keyword>